<feature type="transmembrane region" description="Helical" evidence="7">
    <location>
        <begin position="568"/>
        <end position="592"/>
    </location>
</feature>
<dbReference type="NCBIfam" id="TIGR03062">
    <property type="entry name" value="pip_yhgE_Cterm"/>
    <property type="match status" value="1"/>
</dbReference>
<keyword evidence="2 7" id="KW-0812">Transmembrane</keyword>
<keyword evidence="4 7" id="KW-0472">Membrane</keyword>
<reference evidence="9 10" key="1">
    <citation type="submission" date="2022-08" db="EMBL/GenBank/DDBJ databases">
        <title>Tractidigestivibacter montrealensis type strain KD21.</title>
        <authorList>
            <person name="Diop K."/>
            <person name="Richard C."/>
            <person name="Routy B."/>
        </authorList>
    </citation>
    <scope>NUCLEOTIDE SEQUENCE [LARGE SCALE GENOMIC DNA]</scope>
    <source>
        <strain evidence="9 10">KD21</strain>
    </source>
</reference>
<feature type="transmembrane region" description="Helical" evidence="7">
    <location>
        <begin position="528"/>
        <end position="547"/>
    </location>
</feature>
<feature type="compositionally biased region" description="Basic residues" evidence="6">
    <location>
        <begin position="967"/>
        <end position="988"/>
    </location>
</feature>
<feature type="domain" description="ABC-2 type transporter transmembrane" evidence="8">
    <location>
        <begin position="28"/>
        <end position="163"/>
    </location>
</feature>
<dbReference type="NCBIfam" id="TIGR03061">
    <property type="entry name" value="pip_yhgE_Nterm"/>
    <property type="match status" value="1"/>
</dbReference>
<accession>A0ABT1Z7C7</accession>
<organism evidence="9 10">
    <name type="scientific">Tractidigestivibacter montrealensis</name>
    <dbReference type="NCBI Taxonomy" id="2972466"/>
    <lineage>
        <taxon>Bacteria</taxon>
        <taxon>Bacillati</taxon>
        <taxon>Actinomycetota</taxon>
        <taxon>Coriobacteriia</taxon>
        <taxon>Coriobacteriales</taxon>
        <taxon>Atopobiaceae</taxon>
        <taxon>Tractidigestivibacter</taxon>
    </lineage>
</organism>
<evidence type="ECO:0000256" key="1">
    <source>
        <dbReference type="ARBA" id="ARBA00004141"/>
    </source>
</evidence>
<proteinExistence type="predicted"/>
<evidence type="ECO:0000256" key="5">
    <source>
        <dbReference type="SAM" id="Coils"/>
    </source>
</evidence>
<evidence type="ECO:0000259" key="8">
    <source>
        <dbReference type="Pfam" id="PF12698"/>
    </source>
</evidence>
<feature type="domain" description="ABC-2 type transporter transmembrane" evidence="8">
    <location>
        <begin position="448"/>
        <end position="699"/>
    </location>
</feature>
<feature type="compositionally biased region" description="Low complexity" evidence="6">
    <location>
        <begin position="925"/>
        <end position="945"/>
    </location>
</feature>
<comment type="caution">
    <text evidence="9">The sequence shown here is derived from an EMBL/GenBank/DDBJ whole genome shotgun (WGS) entry which is preliminary data.</text>
</comment>
<dbReference type="Proteomes" id="UP001204320">
    <property type="component" value="Unassembled WGS sequence"/>
</dbReference>
<evidence type="ECO:0000313" key="10">
    <source>
        <dbReference type="Proteomes" id="UP001204320"/>
    </source>
</evidence>
<keyword evidence="5" id="KW-0175">Coiled coil</keyword>
<feature type="region of interest" description="Disordered" evidence="6">
    <location>
        <begin position="925"/>
        <end position="988"/>
    </location>
</feature>
<feature type="transmembrane region" description="Helical" evidence="7">
    <location>
        <begin position="598"/>
        <end position="621"/>
    </location>
</feature>
<evidence type="ECO:0000256" key="2">
    <source>
        <dbReference type="ARBA" id="ARBA00022692"/>
    </source>
</evidence>
<feature type="transmembrane region" description="Helical" evidence="7">
    <location>
        <begin position="768"/>
        <end position="790"/>
    </location>
</feature>
<dbReference type="InterPro" id="IPR017501">
    <property type="entry name" value="Phage_infect_YhgE_C"/>
</dbReference>
<evidence type="ECO:0000256" key="4">
    <source>
        <dbReference type="ARBA" id="ARBA00023136"/>
    </source>
</evidence>
<dbReference type="Gene3D" id="3.40.1710.10">
    <property type="entry name" value="abc type-2 transporter like domain"/>
    <property type="match status" value="1"/>
</dbReference>
<feature type="transmembrane region" description="Helical" evidence="7">
    <location>
        <begin position="796"/>
        <end position="817"/>
    </location>
</feature>
<keyword evidence="10" id="KW-1185">Reference proteome</keyword>
<dbReference type="RefSeq" id="WP_258498773.1">
    <property type="nucleotide sequence ID" value="NZ_JANSKA010000002.1"/>
</dbReference>
<protein>
    <submittedName>
        <fullName evidence="9">YhgE/Pip domain-containing protein</fullName>
    </submittedName>
</protein>
<feature type="transmembrane region" description="Helical" evidence="7">
    <location>
        <begin position="685"/>
        <end position="702"/>
    </location>
</feature>
<dbReference type="InterPro" id="IPR013525">
    <property type="entry name" value="ABC2_TM"/>
</dbReference>
<dbReference type="InterPro" id="IPR017500">
    <property type="entry name" value="Phage_infect_YhgE_N"/>
</dbReference>
<gene>
    <name evidence="9" type="ORF">NVS32_03920</name>
</gene>
<feature type="coiled-coil region" evidence="5">
    <location>
        <begin position="214"/>
        <end position="241"/>
    </location>
</feature>
<dbReference type="PANTHER" id="PTHR43077:SF10">
    <property type="entry name" value="TRANSPORT PERMEASE PROTEIN"/>
    <property type="match status" value="1"/>
</dbReference>
<evidence type="ECO:0000313" key="9">
    <source>
        <dbReference type="EMBL" id="MCR9036093.1"/>
    </source>
</evidence>
<evidence type="ECO:0000256" key="3">
    <source>
        <dbReference type="ARBA" id="ARBA00022989"/>
    </source>
</evidence>
<evidence type="ECO:0000256" key="6">
    <source>
        <dbReference type="SAM" id="MobiDB-lite"/>
    </source>
</evidence>
<dbReference type="InterPro" id="IPR051328">
    <property type="entry name" value="T7SS_ABC-Transporter"/>
</dbReference>
<feature type="region of interest" description="Disordered" evidence="6">
    <location>
        <begin position="870"/>
        <end position="889"/>
    </location>
</feature>
<dbReference type="EMBL" id="JANSKA010000002">
    <property type="protein sequence ID" value="MCR9036093.1"/>
    <property type="molecule type" value="Genomic_DNA"/>
</dbReference>
<feature type="compositionally biased region" description="Low complexity" evidence="6">
    <location>
        <begin position="877"/>
        <end position="889"/>
    </location>
</feature>
<dbReference type="PANTHER" id="PTHR43077">
    <property type="entry name" value="TRANSPORT PERMEASE YVFS-RELATED"/>
    <property type="match status" value="1"/>
</dbReference>
<name>A0ABT1Z7C7_9ACTN</name>
<evidence type="ECO:0000256" key="7">
    <source>
        <dbReference type="SAM" id="Phobius"/>
    </source>
</evidence>
<feature type="transmembrane region" description="Helical" evidence="7">
    <location>
        <begin position="628"/>
        <end position="646"/>
    </location>
</feature>
<dbReference type="Pfam" id="PF12698">
    <property type="entry name" value="ABC2_membrane_3"/>
    <property type="match status" value="2"/>
</dbReference>
<comment type="subcellular location">
    <subcellularLocation>
        <location evidence="1">Membrane</location>
        <topology evidence="1">Multi-pass membrane protein</topology>
    </subcellularLocation>
</comment>
<keyword evidence="3 7" id="KW-1133">Transmembrane helix</keyword>
<sequence length="988" mass="106148">MGKVFQIFWRDLKRILRNPVAVIVTLGVCVIPSLYAWFNIMANWDPYENTQDVRVAVVNLDEGADAGGDLGFINAGDMVVEELGKNTQLKWVFLDEDTALEEVRSGRSYAAVVIPADFTRDLTSVLTGNLVSPDLTYYVNEKVNPIAPKVTDTGASTVETQINETFVSTVSNVVVGKLQDLIVSAKGDADNATTSIVGRVRGVKGTVDDLSTSMSGAQDTVAAARQTIEDAESTLDELDRISTNASGSLADATGVLFTSRDDATSLATSVAGAVTDGSTRLSSISGTTNQAIGRISGKIGQAQGTAEGALATAQSLVNQNRQLVQDLQSLSASLPDGVRPAFDASVARISAQVDKEQATVDDLSRATSDIGATNDAVAGLSSSVNDAIQTGTTSLSGVNSSFNQDTLPELYGALDNFSGAAQSLSGSLGGLSPTIAQTKAVLEQLDDTLEQTSTALSVTADSLNEMSSTLDNVATDLSAIQSSEAMNRVNELLGLDANGIASFMSSPVELDEEAVFPVANYGSGVAPFYTNLALWVGGFVLIAIYKAEVDDEGIEGGFAPWQGYFGRLLLFLLLGVLQGVICTVGDLVIGIQCLDPKAFVLAGVVESFVYVNIIFAFAVAFKHIGKALCVLLVILQIPGSSGTYPIEMMPGFFRALNPWLPFTYGIRAMRETIAGYYGNYFGQNVFMLLLFVIPALLIGVGWRRHLLNINSLFDKKLAETDLMICERDGIEVEHYRLSSLIKALMHNDEYRAQIVQRAARFNAAYPRLIRVGFVLLLALPLALSVVMFSVSNKLPWFIVWIVCLVLLCTALIIIEYFHESLNRKSAMVDLSKDEMYQLLGDQLDREYFSSPIERLRQRMSNVVAGAQAKIAPDAKPGTGANGASSATGSQTTLVLRRLVNEHAPEPEVEVPTITRGGIVTVPAAAEEAEPASADDAPTSDTTSEEPQVEKDHHGHKKHDKHKADKDKKHKKDKKKDRKHKHGKKGDRA</sequence>
<feature type="transmembrane region" description="Helical" evidence="7">
    <location>
        <begin position="20"/>
        <end position="38"/>
    </location>
</feature>